<dbReference type="Proteomes" id="UP001314263">
    <property type="component" value="Unassembled WGS sequence"/>
</dbReference>
<evidence type="ECO:0000256" key="1">
    <source>
        <dbReference type="SAM" id="MobiDB-lite"/>
    </source>
</evidence>
<dbReference type="EMBL" id="CAUYUE010000013">
    <property type="protein sequence ID" value="CAK0785854.1"/>
    <property type="molecule type" value="Genomic_DNA"/>
</dbReference>
<feature type="region of interest" description="Disordered" evidence="1">
    <location>
        <begin position="176"/>
        <end position="197"/>
    </location>
</feature>
<organism evidence="2 3">
    <name type="scientific">Coccomyxa viridis</name>
    <dbReference type="NCBI Taxonomy" id="1274662"/>
    <lineage>
        <taxon>Eukaryota</taxon>
        <taxon>Viridiplantae</taxon>
        <taxon>Chlorophyta</taxon>
        <taxon>core chlorophytes</taxon>
        <taxon>Trebouxiophyceae</taxon>
        <taxon>Trebouxiophyceae incertae sedis</taxon>
        <taxon>Coccomyxaceae</taxon>
        <taxon>Coccomyxa</taxon>
    </lineage>
</organism>
<reference evidence="2 3" key="1">
    <citation type="submission" date="2023-10" db="EMBL/GenBank/DDBJ databases">
        <authorList>
            <person name="Maclean D."/>
            <person name="Macfadyen A."/>
        </authorList>
    </citation>
    <scope>NUCLEOTIDE SEQUENCE [LARGE SCALE GENOMIC DNA]</scope>
</reference>
<dbReference type="PANTHER" id="PTHR33129:SF1">
    <property type="entry name" value="ATP-BINDING PROTEIN"/>
    <property type="match status" value="1"/>
</dbReference>
<feature type="region of interest" description="Disordered" evidence="1">
    <location>
        <begin position="499"/>
        <end position="519"/>
    </location>
</feature>
<evidence type="ECO:0000313" key="2">
    <source>
        <dbReference type="EMBL" id="CAK0785854.1"/>
    </source>
</evidence>
<proteinExistence type="predicted"/>
<protein>
    <submittedName>
        <fullName evidence="2">Uncharacterized protein</fullName>
    </submittedName>
</protein>
<keyword evidence="3" id="KW-1185">Reference proteome</keyword>
<accession>A0AAV1IIN8</accession>
<gene>
    <name evidence="2" type="ORF">CVIRNUC_009066</name>
</gene>
<dbReference type="InterPro" id="IPR052980">
    <property type="entry name" value="Crinkler_effector"/>
</dbReference>
<name>A0AAV1IIN8_9CHLO</name>
<dbReference type="PANTHER" id="PTHR33129">
    <property type="entry name" value="PROTEIN KINASE DOMAIN-CONTAINING PROTEIN-RELATED"/>
    <property type="match status" value="1"/>
</dbReference>
<dbReference type="AlphaFoldDB" id="A0AAV1IIN8"/>
<evidence type="ECO:0000313" key="3">
    <source>
        <dbReference type="Proteomes" id="UP001314263"/>
    </source>
</evidence>
<sequence>MLSRTAEIAGVNVPARARAVSDSVVDILGREHYLALGADPGTSLPGSFHCGTHSEDKIQALKSSHRAWLSSKGQAASTQRRRLQSSVPASSQVPFAVPRGPARAPLQAMTAEPGDPVDGVRRAINSVSPNLAEDFTDAQLQSLAAAGFKRPDEFRKVKRKELRELGLTLAQAANLQQGDGGAGAPNPHGPPPGRLLDPDEAMYKFVKALPEVRAQVLTPRPGSVITLSCNWMGNTETFSRQLYVRRCYGELLESATLYKERRERLKGILIAGTPGIGKSHMAGLVVAQLLLGGRVVLLELAPPNSLEGVVTRSFFRMQLKADGEASVHEIATHLDAGRWLRYEHRAVDYDKAKAPAYVVDGGAPSLAFGTYANEGRCFWQFSSAKPGILREIKKAAPYKAFYPPLFTLPELLHLKATVADFAGLSDEQVRDAYAIMGGVARPVLLLQSMGEKSLAELRDDVKAKIAEMGENGWKGLYNTLEADKGFHDGSDMLVHWDALDAPSTPQPRKPNSPEEDSLRRYTRHRAQLASPYVAALLSIRMGLAAAERCATFAVSHGTRGCAAGKVGKMHEDLSHIFLAGGDRFKCRMIGSGKEFILEFPLPRMLRYDYKTSKAALAGLHQG</sequence>
<comment type="caution">
    <text evidence="2">The sequence shown here is derived from an EMBL/GenBank/DDBJ whole genome shotgun (WGS) entry which is preliminary data.</text>
</comment>